<comment type="caution">
    <text evidence="3">The sequence shown here is derived from an EMBL/GenBank/DDBJ whole genome shotgun (WGS) entry which is preliminary data.</text>
</comment>
<dbReference type="Pfam" id="PF02272">
    <property type="entry name" value="DHHA1"/>
    <property type="match status" value="1"/>
</dbReference>
<dbReference type="PANTHER" id="PTHR47618">
    <property type="entry name" value="BIFUNCTIONAL OLIGORIBONUCLEASE AND PAP PHOSPHATASE NRNA"/>
    <property type="match status" value="1"/>
</dbReference>
<evidence type="ECO:0000313" key="3">
    <source>
        <dbReference type="EMBL" id="RHJ88519.1"/>
    </source>
</evidence>
<accession>A0A415E4K5</accession>
<organism evidence="3 4">
    <name type="scientific">Emergencia timonensis</name>
    <dbReference type="NCBI Taxonomy" id="1776384"/>
    <lineage>
        <taxon>Bacteria</taxon>
        <taxon>Bacillati</taxon>
        <taxon>Bacillota</taxon>
        <taxon>Clostridia</taxon>
        <taxon>Peptostreptococcales</taxon>
        <taxon>Anaerovoracaceae</taxon>
        <taxon>Emergencia</taxon>
    </lineage>
</organism>
<name>A0A415E4K5_9FIRM</name>
<dbReference type="EMBL" id="QRMS01000002">
    <property type="protein sequence ID" value="RHJ88519.1"/>
    <property type="molecule type" value="Genomic_DNA"/>
</dbReference>
<proteinExistence type="predicted"/>
<dbReference type="InterPro" id="IPR001667">
    <property type="entry name" value="DDH_dom"/>
</dbReference>
<dbReference type="Proteomes" id="UP000284841">
    <property type="component" value="Unassembled WGS sequence"/>
</dbReference>
<reference evidence="3 4" key="1">
    <citation type="submission" date="2018-08" db="EMBL/GenBank/DDBJ databases">
        <title>A genome reference for cultivated species of the human gut microbiota.</title>
        <authorList>
            <person name="Zou Y."/>
            <person name="Xue W."/>
            <person name="Luo G."/>
        </authorList>
    </citation>
    <scope>NUCLEOTIDE SEQUENCE [LARGE SCALE GENOMIC DNA]</scope>
    <source>
        <strain evidence="3 4">AM07-24</strain>
    </source>
</reference>
<dbReference type="STRING" id="1776384.GCA_900086585_04164"/>
<gene>
    <name evidence="3" type="ORF">DW099_09065</name>
</gene>
<dbReference type="InterPro" id="IPR051319">
    <property type="entry name" value="Oligoribo/pAp-PDE_c-di-AMP_PDE"/>
</dbReference>
<feature type="domain" description="DHHA1" evidence="2">
    <location>
        <begin position="225"/>
        <end position="314"/>
    </location>
</feature>
<evidence type="ECO:0000259" key="2">
    <source>
        <dbReference type="Pfam" id="PF02272"/>
    </source>
</evidence>
<dbReference type="AlphaFoldDB" id="A0A415E4K5"/>
<dbReference type="PANTHER" id="PTHR47618:SF1">
    <property type="entry name" value="BIFUNCTIONAL OLIGORIBONUCLEASE AND PAP PHOSPHATASE NRNA"/>
    <property type="match status" value="1"/>
</dbReference>
<dbReference type="Gene3D" id="3.10.310.30">
    <property type="match status" value="1"/>
</dbReference>
<dbReference type="InterPro" id="IPR038763">
    <property type="entry name" value="DHH_sf"/>
</dbReference>
<protein>
    <submittedName>
        <fullName evidence="3">Bifunctional oligoribonuclease/PAP phosphatase NrnA</fullName>
    </submittedName>
</protein>
<dbReference type="InterPro" id="IPR003156">
    <property type="entry name" value="DHHA1_dom"/>
</dbReference>
<keyword evidence="4" id="KW-1185">Reference proteome</keyword>
<dbReference type="SUPFAM" id="SSF64182">
    <property type="entry name" value="DHH phosphoesterases"/>
    <property type="match status" value="1"/>
</dbReference>
<dbReference type="RefSeq" id="WP_118335190.1">
    <property type="nucleotide sequence ID" value="NZ_AP025567.1"/>
</dbReference>
<dbReference type="GO" id="GO:0003676">
    <property type="term" value="F:nucleic acid binding"/>
    <property type="evidence" value="ECO:0007669"/>
    <property type="project" value="InterPro"/>
</dbReference>
<evidence type="ECO:0000259" key="1">
    <source>
        <dbReference type="Pfam" id="PF01368"/>
    </source>
</evidence>
<dbReference type="Pfam" id="PF01368">
    <property type="entry name" value="DHH"/>
    <property type="match status" value="1"/>
</dbReference>
<dbReference type="OrthoDB" id="9803668at2"/>
<dbReference type="Gene3D" id="3.90.1640.10">
    <property type="entry name" value="inorganic pyrophosphatase (n-terminal core)"/>
    <property type="match status" value="1"/>
</dbReference>
<sequence>MKNNSFEEIGNIIRKAEKILLFPHINMDGDTLGSCAALCKALRNLGKECYILIEDHIPANLAFLDRGYCTSDQNIVEKPDLSICIDCGDADRFIRRKEKFQQSPITICIDHHGTTEFYCDYNYVDSKAAATGELIFKLLRAMDLPLDREMGGAIFAAITTDTGNFQYSNTSKETHEITAALYDTGIDSNEISVELYENNRIEKLLIKNRALNTLTTVCDGQGVIAYVTQEMLTETGALMDETEGVVEELRSISNVEVAAFLKEAEADKIKVSMRSKYKVNVADIAYSLGGGGHERAAGFTLYCSLTEAFDMITEKMTDSLGKL</sequence>
<evidence type="ECO:0000313" key="4">
    <source>
        <dbReference type="Proteomes" id="UP000284841"/>
    </source>
</evidence>
<feature type="domain" description="DDH" evidence="1">
    <location>
        <begin position="18"/>
        <end position="158"/>
    </location>
</feature>